<evidence type="ECO:0000256" key="2">
    <source>
        <dbReference type="ARBA" id="ARBA00022737"/>
    </source>
</evidence>
<dbReference type="PANTHER" id="PTHR47447">
    <property type="entry name" value="OS03G0856100 PROTEIN"/>
    <property type="match status" value="1"/>
</dbReference>
<evidence type="ECO:0008006" key="6">
    <source>
        <dbReference type="Google" id="ProtNLM"/>
    </source>
</evidence>
<gene>
    <name evidence="4" type="ORF">KSP40_PGU011614</name>
</gene>
<comment type="caution">
    <text evidence="4">The sequence shown here is derived from an EMBL/GenBank/DDBJ whole genome shotgun (WGS) entry which is preliminary data.</text>
</comment>
<keyword evidence="2" id="KW-0677">Repeat</keyword>
<keyword evidence="5" id="KW-1185">Reference proteome</keyword>
<evidence type="ECO:0000313" key="5">
    <source>
        <dbReference type="Proteomes" id="UP001412067"/>
    </source>
</evidence>
<dbReference type="InterPro" id="IPR011990">
    <property type="entry name" value="TPR-like_helical_dom_sf"/>
</dbReference>
<sequence>MLQFYKYFSFSLTYTLLIKGYFKEGMLEEAHKILTNMKDMHGLEADEAVYGVLIDAYCRHGKIEDAIRMKDEMLSLGLKKNLFIYNALISGYCKIGKMKEAELLVGEMDERTG</sequence>
<dbReference type="EMBL" id="JBBWWR010000002">
    <property type="protein sequence ID" value="KAK8969841.1"/>
    <property type="molecule type" value="Genomic_DNA"/>
</dbReference>
<organism evidence="4 5">
    <name type="scientific">Platanthera guangdongensis</name>
    <dbReference type="NCBI Taxonomy" id="2320717"/>
    <lineage>
        <taxon>Eukaryota</taxon>
        <taxon>Viridiplantae</taxon>
        <taxon>Streptophyta</taxon>
        <taxon>Embryophyta</taxon>
        <taxon>Tracheophyta</taxon>
        <taxon>Spermatophyta</taxon>
        <taxon>Magnoliopsida</taxon>
        <taxon>Liliopsida</taxon>
        <taxon>Asparagales</taxon>
        <taxon>Orchidaceae</taxon>
        <taxon>Orchidoideae</taxon>
        <taxon>Orchideae</taxon>
        <taxon>Orchidinae</taxon>
        <taxon>Platanthera</taxon>
    </lineage>
</organism>
<accession>A0ABR2N0G9</accession>
<dbReference type="NCBIfam" id="TIGR00756">
    <property type="entry name" value="PPR"/>
    <property type="match status" value="3"/>
</dbReference>
<dbReference type="PANTHER" id="PTHR47447:SF22">
    <property type="entry name" value="TETRATRICOPEPTIDE-LIKE HELICAL DOMAIN SUPERFAMILY"/>
    <property type="match status" value="1"/>
</dbReference>
<feature type="repeat" description="PPR" evidence="3">
    <location>
        <begin position="10"/>
        <end position="40"/>
    </location>
</feature>
<dbReference type="Gene3D" id="1.25.40.10">
    <property type="entry name" value="Tetratricopeptide repeat domain"/>
    <property type="match status" value="1"/>
</dbReference>
<dbReference type="PROSITE" id="PS51375">
    <property type="entry name" value="PPR"/>
    <property type="match status" value="3"/>
</dbReference>
<dbReference type="Pfam" id="PF12854">
    <property type="entry name" value="PPR_1"/>
    <property type="match status" value="2"/>
</dbReference>
<comment type="similarity">
    <text evidence="1">Belongs to the PPR family. P subfamily.</text>
</comment>
<protein>
    <recommendedName>
        <fullName evidence="6">Pentatricopeptide repeat-containing protein</fullName>
    </recommendedName>
</protein>
<evidence type="ECO:0000256" key="1">
    <source>
        <dbReference type="ARBA" id="ARBA00007626"/>
    </source>
</evidence>
<dbReference type="Pfam" id="PF01535">
    <property type="entry name" value="PPR"/>
    <property type="match status" value="1"/>
</dbReference>
<evidence type="ECO:0000313" key="4">
    <source>
        <dbReference type="EMBL" id="KAK8969841.1"/>
    </source>
</evidence>
<proteinExistence type="inferred from homology"/>
<name>A0ABR2N0G9_9ASPA</name>
<dbReference type="InterPro" id="IPR002885">
    <property type="entry name" value="PPR_rpt"/>
</dbReference>
<evidence type="ECO:0000256" key="3">
    <source>
        <dbReference type="PROSITE-ProRule" id="PRU00708"/>
    </source>
</evidence>
<reference evidence="4 5" key="1">
    <citation type="journal article" date="2022" name="Nat. Plants">
        <title>Genomes of leafy and leafless Platanthera orchids illuminate the evolution of mycoheterotrophy.</title>
        <authorList>
            <person name="Li M.H."/>
            <person name="Liu K.W."/>
            <person name="Li Z."/>
            <person name="Lu H.C."/>
            <person name="Ye Q.L."/>
            <person name="Zhang D."/>
            <person name="Wang J.Y."/>
            <person name="Li Y.F."/>
            <person name="Zhong Z.M."/>
            <person name="Liu X."/>
            <person name="Yu X."/>
            <person name="Liu D.K."/>
            <person name="Tu X.D."/>
            <person name="Liu B."/>
            <person name="Hao Y."/>
            <person name="Liao X.Y."/>
            <person name="Jiang Y.T."/>
            <person name="Sun W.H."/>
            <person name="Chen J."/>
            <person name="Chen Y.Q."/>
            <person name="Ai Y."/>
            <person name="Zhai J.W."/>
            <person name="Wu S.S."/>
            <person name="Zhou Z."/>
            <person name="Hsiao Y.Y."/>
            <person name="Wu W.L."/>
            <person name="Chen Y.Y."/>
            <person name="Lin Y.F."/>
            <person name="Hsu J.L."/>
            <person name="Li C.Y."/>
            <person name="Wang Z.W."/>
            <person name="Zhao X."/>
            <person name="Zhong W.Y."/>
            <person name="Ma X.K."/>
            <person name="Ma L."/>
            <person name="Huang J."/>
            <person name="Chen G.Z."/>
            <person name="Huang M.Z."/>
            <person name="Huang L."/>
            <person name="Peng D.H."/>
            <person name="Luo Y.B."/>
            <person name="Zou S.Q."/>
            <person name="Chen S.P."/>
            <person name="Lan S."/>
            <person name="Tsai W.C."/>
            <person name="Van de Peer Y."/>
            <person name="Liu Z.J."/>
        </authorList>
    </citation>
    <scope>NUCLEOTIDE SEQUENCE [LARGE SCALE GENOMIC DNA]</scope>
    <source>
        <strain evidence="4">Lor288</strain>
    </source>
</reference>
<feature type="repeat" description="PPR" evidence="3">
    <location>
        <begin position="46"/>
        <end position="80"/>
    </location>
</feature>
<feature type="repeat" description="PPR" evidence="3">
    <location>
        <begin position="81"/>
        <end position="111"/>
    </location>
</feature>
<dbReference type="Proteomes" id="UP001412067">
    <property type="component" value="Unassembled WGS sequence"/>
</dbReference>